<dbReference type="InterPro" id="IPR011701">
    <property type="entry name" value="MFS"/>
</dbReference>
<evidence type="ECO:0000256" key="3">
    <source>
        <dbReference type="ARBA" id="ARBA00022692"/>
    </source>
</evidence>
<comment type="subcellular location">
    <subcellularLocation>
        <location evidence="1">Membrane</location>
        <topology evidence="1">Multi-pass membrane protein</topology>
    </subcellularLocation>
</comment>
<dbReference type="GO" id="GO:0016020">
    <property type="term" value="C:membrane"/>
    <property type="evidence" value="ECO:0007669"/>
    <property type="project" value="UniProtKB-SubCell"/>
</dbReference>
<dbReference type="EMBL" id="JANTQA010000063">
    <property type="protein sequence ID" value="KAJ3427253.1"/>
    <property type="molecule type" value="Genomic_DNA"/>
</dbReference>
<feature type="transmembrane region" description="Helical" evidence="6">
    <location>
        <begin position="114"/>
        <end position="130"/>
    </location>
</feature>
<evidence type="ECO:0000256" key="1">
    <source>
        <dbReference type="ARBA" id="ARBA00004141"/>
    </source>
</evidence>
<evidence type="ECO:0000313" key="7">
    <source>
        <dbReference type="EMBL" id="KAJ3427253.1"/>
    </source>
</evidence>
<keyword evidence="4 6" id="KW-1133">Transmembrane helix</keyword>
<feature type="transmembrane region" description="Helical" evidence="6">
    <location>
        <begin position="410"/>
        <end position="432"/>
    </location>
</feature>
<accession>A0AAV7YBR7</accession>
<name>A0AAV7YBR7_9EUKA</name>
<feature type="transmembrane region" description="Helical" evidence="6">
    <location>
        <begin position="289"/>
        <end position="310"/>
    </location>
</feature>
<comment type="caution">
    <text evidence="7">The sequence shown here is derived from an EMBL/GenBank/DDBJ whole genome shotgun (WGS) entry which is preliminary data.</text>
</comment>
<feature type="transmembrane region" description="Helical" evidence="6">
    <location>
        <begin position="42"/>
        <end position="65"/>
    </location>
</feature>
<dbReference type="Proteomes" id="UP001146793">
    <property type="component" value="Unassembled WGS sequence"/>
</dbReference>
<feature type="transmembrane region" description="Helical" evidence="6">
    <location>
        <begin position="245"/>
        <end position="269"/>
    </location>
</feature>
<dbReference type="GO" id="GO:0008506">
    <property type="term" value="F:sucrose:proton symporter activity"/>
    <property type="evidence" value="ECO:0007669"/>
    <property type="project" value="TreeGrafter"/>
</dbReference>
<evidence type="ECO:0000313" key="8">
    <source>
        <dbReference type="Proteomes" id="UP001146793"/>
    </source>
</evidence>
<feature type="transmembrane region" description="Helical" evidence="6">
    <location>
        <begin position="347"/>
        <end position="368"/>
    </location>
</feature>
<evidence type="ECO:0008006" key="9">
    <source>
        <dbReference type="Google" id="ProtNLM"/>
    </source>
</evidence>
<feature type="transmembrane region" description="Helical" evidence="6">
    <location>
        <begin position="86"/>
        <end position="108"/>
    </location>
</feature>
<gene>
    <name evidence="7" type="ORF">M0812_26833</name>
</gene>
<evidence type="ECO:0000256" key="4">
    <source>
        <dbReference type="ARBA" id="ARBA00022989"/>
    </source>
</evidence>
<feature type="transmembrane region" description="Helical" evidence="6">
    <location>
        <begin position="151"/>
        <end position="171"/>
    </location>
</feature>
<keyword evidence="5 6" id="KW-0472">Membrane</keyword>
<feature type="transmembrane region" description="Helical" evidence="6">
    <location>
        <begin position="380"/>
        <end position="404"/>
    </location>
</feature>
<protein>
    <recommendedName>
        <fullName evidence="9">Sucrose transporter</fullName>
    </recommendedName>
</protein>
<dbReference type="SUPFAM" id="SSF103473">
    <property type="entry name" value="MFS general substrate transporter"/>
    <property type="match status" value="1"/>
</dbReference>
<keyword evidence="2" id="KW-0813">Transport</keyword>
<evidence type="ECO:0000256" key="5">
    <source>
        <dbReference type="ARBA" id="ARBA00023136"/>
    </source>
</evidence>
<reference evidence="7" key="1">
    <citation type="submission" date="2022-08" db="EMBL/GenBank/DDBJ databases">
        <title>Novel sulphate-reducing endosymbionts in the free-living metamonad Anaeramoeba.</title>
        <authorList>
            <person name="Jerlstrom-Hultqvist J."/>
            <person name="Cepicka I."/>
            <person name="Gallot-Lavallee L."/>
            <person name="Salas-Leiva D."/>
            <person name="Curtis B.A."/>
            <person name="Zahonova K."/>
            <person name="Pipaliya S."/>
            <person name="Dacks J."/>
            <person name="Roger A.J."/>
        </authorList>
    </citation>
    <scope>NUCLEOTIDE SEQUENCE</scope>
    <source>
        <strain evidence="7">Busselton2</strain>
    </source>
</reference>
<evidence type="ECO:0000256" key="2">
    <source>
        <dbReference type="ARBA" id="ARBA00022448"/>
    </source>
</evidence>
<dbReference type="Gene3D" id="1.20.1250.20">
    <property type="entry name" value="MFS general substrate transporter like domains"/>
    <property type="match status" value="1"/>
</dbReference>
<feature type="transmembrane region" description="Helical" evidence="6">
    <location>
        <begin position="322"/>
        <end position="341"/>
    </location>
</feature>
<sequence length="471" mass="53112">MTKTHPTRKRRTILEMMCMTVLFSGIQSTWSVQIAFSSPTLLSLGISKSIISIIWIIGPISGLVVQPIVGSVSDIVKWKIGRRRPFIFGGMVCVLIGLALFACSEYFVDYSRNFAIFIAIFGLAILDFGNNGIQAPTRALTSDLVEKSQQTLINSFLSVFIGLGSIFGYLLSSLENLDMKVSFLIVGCYILFVTLVTILTTKENENNKNEKETNNDEPVEIKQFQNPFRELYRVIKKLPSEIRRICLFVLFLWASWFPFLIYSTSYFAIDVYQGSEDKDSKDYDKYQQGVHQGSSALMYMAITTFAFSMLISKIEKKIGVKYLLLFSCFLQTFSFSLMSIFQHKVISLIMVIVLGVPYSLTNSIPFSLLAQHITSKKSGVYMGVLNCFIVFAQFWTALVAGPIIKACNNQIAMIFWYGAGFAFIAFITVFFIKFPKRKSSFEEFASSDSDLAQLAILSHSEFSDHDTLIDV</sequence>
<proteinExistence type="predicted"/>
<feature type="transmembrane region" description="Helical" evidence="6">
    <location>
        <begin position="183"/>
        <end position="201"/>
    </location>
</feature>
<dbReference type="PANTHER" id="PTHR19432">
    <property type="entry name" value="SUGAR TRANSPORTER"/>
    <property type="match status" value="1"/>
</dbReference>
<feature type="transmembrane region" description="Helical" evidence="6">
    <location>
        <begin position="12"/>
        <end position="36"/>
    </location>
</feature>
<dbReference type="Pfam" id="PF07690">
    <property type="entry name" value="MFS_1"/>
    <property type="match status" value="1"/>
</dbReference>
<dbReference type="AlphaFoldDB" id="A0AAV7YBR7"/>
<organism evidence="7 8">
    <name type="scientific">Anaeramoeba flamelloides</name>
    <dbReference type="NCBI Taxonomy" id="1746091"/>
    <lineage>
        <taxon>Eukaryota</taxon>
        <taxon>Metamonada</taxon>
        <taxon>Anaeramoebidae</taxon>
        <taxon>Anaeramoeba</taxon>
    </lineage>
</organism>
<keyword evidence="3 6" id="KW-0812">Transmembrane</keyword>
<evidence type="ECO:0000256" key="6">
    <source>
        <dbReference type="SAM" id="Phobius"/>
    </source>
</evidence>
<dbReference type="InterPro" id="IPR036259">
    <property type="entry name" value="MFS_trans_sf"/>
</dbReference>
<dbReference type="PANTHER" id="PTHR19432:SF35">
    <property type="entry name" value="SOLUTE CARRIER FAMILY 45 MEMBER 3 ISOFORM X1"/>
    <property type="match status" value="1"/>
</dbReference>